<organism evidence="2 3">
    <name type="scientific">Cyphomyrmex costatus</name>
    <dbReference type="NCBI Taxonomy" id="456900"/>
    <lineage>
        <taxon>Eukaryota</taxon>
        <taxon>Metazoa</taxon>
        <taxon>Ecdysozoa</taxon>
        <taxon>Arthropoda</taxon>
        <taxon>Hexapoda</taxon>
        <taxon>Insecta</taxon>
        <taxon>Pterygota</taxon>
        <taxon>Neoptera</taxon>
        <taxon>Endopterygota</taxon>
        <taxon>Hymenoptera</taxon>
        <taxon>Apocrita</taxon>
        <taxon>Aculeata</taxon>
        <taxon>Formicoidea</taxon>
        <taxon>Formicidae</taxon>
        <taxon>Myrmicinae</taxon>
        <taxon>Cyphomyrmex</taxon>
    </lineage>
</organism>
<gene>
    <name evidence="2" type="ORF">ALC62_08457</name>
</gene>
<evidence type="ECO:0000256" key="1">
    <source>
        <dbReference type="SAM" id="MobiDB-lite"/>
    </source>
</evidence>
<feature type="region of interest" description="Disordered" evidence="1">
    <location>
        <begin position="1"/>
        <end position="31"/>
    </location>
</feature>
<protein>
    <submittedName>
        <fullName evidence="2">Uncharacterized protein</fullName>
    </submittedName>
</protein>
<dbReference type="EMBL" id="KQ977649">
    <property type="protein sequence ID" value="KYN00774.1"/>
    <property type="molecule type" value="Genomic_DNA"/>
</dbReference>
<keyword evidence="3" id="KW-1185">Reference proteome</keyword>
<sequence>MDPRYPSGRPAADRAELTSPGTGQPPPSLSLSRSMVSETLVIVNVDVRCFVHAFEELTIADSVEKMSKNRPTAI</sequence>
<name>A0A195CL15_9HYME</name>
<accession>A0A195CL15</accession>
<dbReference type="AlphaFoldDB" id="A0A195CL15"/>
<evidence type="ECO:0000313" key="2">
    <source>
        <dbReference type="EMBL" id="KYN00774.1"/>
    </source>
</evidence>
<evidence type="ECO:0000313" key="3">
    <source>
        <dbReference type="Proteomes" id="UP000078542"/>
    </source>
</evidence>
<proteinExistence type="predicted"/>
<reference evidence="2 3" key="1">
    <citation type="submission" date="2016-03" db="EMBL/GenBank/DDBJ databases">
        <title>Cyphomyrmex costatus WGS genome.</title>
        <authorList>
            <person name="Nygaard S."/>
            <person name="Hu H."/>
            <person name="Boomsma J."/>
            <person name="Zhang G."/>
        </authorList>
    </citation>
    <scope>NUCLEOTIDE SEQUENCE [LARGE SCALE GENOMIC DNA]</scope>
    <source>
        <strain evidence="2">MS0001</strain>
        <tissue evidence="2">Whole body</tissue>
    </source>
</reference>
<dbReference type="Proteomes" id="UP000078542">
    <property type="component" value="Unassembled WGS sequence"/>
</dbReference>